<evidence type="ECO:0000313" key="2">
    <source>
        <dbReference type="EMBL" id="KAG9349202.1"/>
    </source>
</evidence>
<sequence length="298" mass="32509">MIYLDMPPSGQISDRGSGYPGSLSPSCHAYLPQKLHPLKAHAVMCRLSMTSLVLCLWLVEKGHGNLGEALGDLHTEFAVSLYQSLTETDNNSNLIVNVLRRRRQESGAEAWYSRAVPGPSYPGCRVVSGALMPPPPPHPPPTTTHNLITPRVMLSNAAVKEASVMQQKHRSGVCLSQALLREMRMQDFLVQGDPGNSSQVLGVQLACALFVQSGLQLSPAFTQHASAWGNSSVVHTNFSQPNHTRNQVEQWARSHGNGEQTWESPQCPSPTKTASLSQIHACAHTGTHMYMHTPLINK</sequence>
<dbReference type="AlphaFoldDB" id="A0A8T2PHV9"/>
<dbReference type="OrthoDB" id="8179360at2759"/>
<proteinExistence type="predicted"/>
<feature type="domain" description="Serpin" evidence="1">
    <location>
        <begin position="197"/>
        <end position="259"/>
    </location>
</feature>
<dbReference type="EMBL" id="JAFBMS010000009">
    <property type="protein sequence ID" value="KAG9349202.1"/>
    <property type="molecule type" value="Genomic_DNA"/>
</dbReference>
<evidence type="ECO:0000313" key="3">
    <source>
        <dbReference type="Proteomes" id="UP000824540"/>
    </source>
</evidence>
<dbReference type="Pfam" id="PF00079">
    <property type="entry name" value="Serpin"/>
    <property type="match status" value="1"/>
</dbReference>
<protein>
    <recommendedName>
        <fullName evidence="1">Serpin domain-containing protein</fullName>
    </recommendedName>
</protein>
<dbReference type="Proteomes" id="UP000824540">
    <property type="component" value="Unassembled WGS sequence"/>
</dbReference>
<gene>
    <name evidence="2" type="ORF">JZ751_027645</name>
</gene>
<evidence type="ECO:0000259" key="1">
    <source>
        <dbReference type="Pfam" id="PF00079"/>
    </source>
</evidence>
<dbReference type="InterPro" id="IPR023796">
    <property type="entry name" value="Serpin_dom"/>
</dbReference>
<name>A0A8T2PHV9_9TELE</name>
<dbReference type="InterPro" id="IPR042178">
    <property type="entry name" value="Serpin_sf_1"/>
</dbReference>
<dbReference type="SUPFAM" id="SSF56574">
    <property type="entry name" value="Serpins"/>
    <property type="match status" value="1"/>
</dbReference>
<organism evidence="2 3">
    <name type="scientific">Albula glossodonta</name>
    <name type="common">roundjaw bonefish</name>
    <dbReference type="NCBI Taxonomy" id="121402"/>
    <lineage>
        <taxon>Eukaryota</taxon>
        <taxon>Metazoa</taxon>
        <taxon>Chordata</taxon>
        <taxon>Craniata</taxon>
        <taxon>Vertebrata</taxon>
        <taxon>Euteleostomi</taxon>
        <taxon>Actinopterygii</taxon>
        <taxon>Neopterygii</taxon>
        <taxon>Teleostei</taxon>
        <taxon>Albuliformes</taxon>
        <taxon>Albulidae</taxon>
        <taxon>Albula</taxon>
    </lineage>
</organism>
<accession>A0A8T2PHV9</accession>
<keyword evidence="3" id="KW-1185">Reference proteome</keyword>
<dbReference type="InterPro" id="IPR036186">
    <property type="entry name" value="Serpin_sf"/>
</dbReference>
<reference evidence="2" key="1">
    <citation type="thesis" date="2021" institute="BYU ScholarsArchive" country="Provo, UT, USA">
        <title>Applications of and Algorithms for Genome Assembly and Genomic Analyses with an Emphasis on Marine Teleosts.</title>
        <authorList>
            <person name="Pickett B.D."/>
        </authorList>
    </citation>
    <scope>NUCLEOTIDE SEQUENCE</scope>
    <source>
        <strain evidence="2">HI-2016</strain>
    </source>
</reference>
<comment type="caution">
    <text evidence="2">The sequence shown here is derived from an EMBL/GenBank/DDBJ whole genome shotgun (WGS) entry which is preliminary data.</text>
</comment>
<dbReference type="Gene3D" id="3.30.497.10">
    <property type="entry name" value="Antithrombin, subunit I, domain 2"/>
    <property type="match status" value="1"/>
</dbReference>